<dbReference type="GeneID" id="101455259"/>
<evidence type="ECO:0000313" key="9">
    <source>
        <dbReference type="Proteomes" id="UP000606786"/>
    </source>
</evidence>
<dbReference type="PANTHER" id="PTHR11820:SF7">
    <property type="entry name" value="ACYLPYRUVASE FAHD1, MITOCHONDRIAL"/>
    <property type="match status" value="1"/>
</dbReference>
<dbReference type="GO" id="GO:0018773">
    <property type="term" value="F:acetylpyruvate hydrolase activity"/>
    <property type="evidence" value="ECO:0007669"/>
    <property type="project" value="TreeGrafter"/>
</dbReference>
<dbReference type="Proteomes" id="UP000606786">
    <property type="component" value="Unassembled WGS sequence"/>
</dbReference>
<dbReference type="Gene3D" id="3.90.850.10">
    <property type="entry name" value="Fumarylacetoacetase-like, C-terminal domain"/>
    <property type="match status" value="1"/>
</dbReference>
<comment type="catalytic activity">
    <reaction evidence="4">
        <text>oxaloacetate = enol-oxaloacetate</text>
        <dbReference type="Rhea" id="RHEA:16021"/>
        <dbReference type="ChEBI" id="CHEBI:16452"/>
        <dbReference type="ChEBI" id="CHEBI:17479"/>
        <dbReference type="EC" id="5.3.2.2"/>
    </reaction>
    <physiologicalReaction direction="right-to-left" evidence="4">
        <dbReference type="Rhea" id="RHEA:16023"/>
    </physiologicalReaction>
</comment>
<dbReference type="SUPFAM" id="SSF56529">
    <property type="entry name" value="FAH"/>
    <property type="match status" value="1"/>
</dbReference>
<evidence type="ECO:0000259" key="6">
    <source>
        <dbReference type="Pfam" id="PF01557"/>
    </source>
</evidence>
<gene>
    <name evidence="8" type="primary">FAHD1</name>
    <name evidence="7" type="ORF">CCAP1982_LOCUS5022</name>
</gene>
<evidence type="ECO:0000313" key="8">
    <source>
        <dbReference type="EMBL" id="JAC04503.1"/>
    </source>
</evidence>
<dbReference type="GO" id="GO:0046872">
    <property type="term" value="F:metal ion binding"/>
    <property type="evidence" value="ECO:0007669"/>
    <property type="project" value="UniProtKB-KW"/>
</dbReference>
<reference evidence="8" key="2">
    <citation type="journal article" date="2014" name="BMC Genomics">
        <title>A genomic perspective to assessing quality of mass-reared SIT flies used in Mediterranean fruit fly (Ceratitis capitata) eradication in California.</title>
        <authorList>
            <person name="Calla B."/>
            <person name="Hall B."/>
            <person name="Hou S."/>
            <person name="Geib S.M."/>
        </authorList>
    </citation>
    <scope>NUCLEOTIDE SEQUENCE</scope>
</reference>
<evidence type="ECO:0000256" key="2">
    <source>
        <dbReference type="ARBA" id="ARBA00022723"/>
    </source>
</evidence>
<dbReference type="InterPro" id="IPR011234">
    <property type="entry name" value="Fumarylacetoacetase-like_C"/>
</dbReference>
<dbReference type="Pfam" id="PF01557">
    <property type="entry name" value="FAA_hydrolase"/>
    <property type="match status" value="1"/>
</dbReference>
<evidence type="ECO:0000256" key="4">
    <source>
        <dbReference type="ARBA" id="ARBA00044911"/>
    </source>
</evidence>
<evidence type="ECO:0000256" key="1">
    <source>
        <dbReference type="ARBA" id="ARBA00010211"/>
    </source>
</evidence>
<dbReference type="InterPro" id="IPR036663">
    <property type="entry name" value="Fumarylacetoacetase_C_sf"/>
</dbReference>
<dbReference type="FunFam" id="3.90.850.10:FF:000017">
    <property type="entry name" value="Acylpyruvase FAHD1, mitochondrial"/>
    <property type="match status" value="1"/>
</dbReference>
<protein>
    <recommendedName>
        <fullName evidence="5">oxaloacetate tautomerase</fullName>
        <ecNumber evidence="5">5.3.2.2</ecNumber>
    </recommendedName>
    <alternativeName>
        <fullName evidence="3">Fumarylacetoacetate hydrolase domain-containing protein 1</fullName>
    </alternativeName>
</protein>
<comment type="similarity">
    <text evidence="1">Belongs to the FAH family.</text>
</comment>
<reference evidence="7" key="3">
    <citation type="submission" date="2020-11" db="EMBL/GenBank/DDBJ databases">
        <authorList>
            <person name="Whitehead M."/>
        </authorList>
    </citation>
    <scope>NUCLEOTIDE SEQUENCE</scope>
    <source>
        <strain evidence="7">EGII</strain>
    </source>
</reference>
<dbReference type="GO" id="GO:0050163">
    <property type="term" value="F:oxaloacetate tautomerase activity"/>
    <property type="evidence" value="ECO:0007669"/>
    <property type="project" value="UniProtKB-EC"/>
</dbReference>
<dbReference type="KEGG" id="ccat:101455259"/>
<keyword evidence="9" id="KW-1185">Reference proteome</keyword>
<organism evidence="8">
    <name type="scientific">Ceratitis capitata</name>
    <name type="common">Mediterranean fruit fly</name>
    <name type="synonym">Tephritis capitata</name>
    <dbReference type="NCBI Taxonomy" id="7213"/>
    <lineage>
        <taxon>Eukaryota</taxon>
        <taxon>Metazoa</taxon>
        <taxon>Ecdysozoa</taxon>
        <taxon>Arthropoda</taxon>
        <taxon>Hexapoda</taxon>
        <taxon>Insecta</taxon>
        <taxon>Pterygota</taxon>
        <taxon>Neoptera</taxon>
        <taxon>Endopterygota</taxon>
        <taxon>Diptera</taxon>
        <taxon>Brachycera</taxon>
        <taxon>Muscomorpha</taxon>
        <taxon>Tephritoidea</taxon>
        <taxon>Tephritidae</taxon>
        <taxon>Ceratitis</taxon>
        <taxon>Ceratitis</taxon>
    </lineage>
</organism>
<evidence type="ECO:0000256" key="5">
    <source>
        <dbReference type="ARBA" id="ARBA00044973"/>
    </source>
</evidence>
<evidence type="ECO:0000313" key="7">
    <source>
        <dbReference type="EMBL" id="CAD6996344.1"/>
    </source>
</evidence>
<proteinExistence type="evidence at transcript level"/>
<dbReference type="OrthoDB" id="411064at2759"/>
<name>W8BYV9_CERCA</name>
<dbReference type="EMBL" id="CAJHJT010000001">
    <property type="protein sequence ID" value="CAD6996344.1"/>
    <property type="molecule type" value="Genomic_DNA"/>
</dbReference>
<evidence type="ECO:0000256" key="3">
    <source>
        <dbReference type="ARBA" id="ARBA00042340"/>
    </source>
</evidence>
<feature type="domain" description="Fumarylacetoacetase-like C-terminal" evidence="6">
    <location>
        <begin position="33"/>
        <end position="225"/>
    </location>
</feature>
<sequence>MFSSFFAVTGTILRKMSSASLSEKHGFVVNGKKILGAALNYMDIVRARNVPVPTEPLLFLKPTTTYVVEGKPIVIPRVFSKVAHEVELGVIIGKKCKNITKEDALNYISGYCLALDMTAQCNLGLARKNGHPWSLGKGFDTSTPVSGFISTNEIKDPHNVPLWLKVNGELRQQGNTADLIFKVDDLIAYASKYMTLEPNDLILTGTPDGALAVKGGDIIEAGIGDSVRIKFIVVGEDVEKPSAL</sequence>
<dbReference type="EMBL" id="GAMC01002053">
    <property type="protein sequence ID" value="JAC04503.1"/>
    <property type="molecule type" value="mRNA"/>
</dbReference>
<dbReference type="EC" id="5.3.2.2" evidence="5"/>
<dbReference type="GO" id="GO:0005739">
    <property type="term" value="C:mitochondrion"/>
    <property type="evidence" value="ECO:0007669"/>
    <property type="project" value="TreeGrafter"/>
</dbReference>
<accession>W8BYV9</accession>
<reference evidence="8" key="1">
    <citation type="submission" date="2013-07" db="EMBL/GenBank/DDBJ databases">
        <authorList>
            <person name="Geib S."/>
        </authorList>
    </citation>
    <scope>NUCLEOTIDE SEQUENCE</scope>
</reference>
<keyword evidence="2" id="KW-0479">Metal-binding</keyword>
<dbReference type="PANTHER" id="PTHR11820">
    <property type="entry name" value="ACYLPYRUVASE"/>
    <property type="match status" value="1"/>
</dbReference>
<dbReference type="AlphaFoldDB" id="W8BYV9"/>